<dbReference type="STRING" id="400682.A0A1X7U9D6"/>
<keyword evidence="3" id="KW-1185">Reference proteome</keyword>
<evidence type="ECO:0000313" key="3">
    <source>
        <dbReference type="Proteomes" id="UP000007879"/>
    </source>
</evidence>
<dbReference type="InterPro" id="IPR001611">
    <property type="entry name" value="Leu-rich_rpt"/>
</dbReference>
<gene>
    <name evidence="2" type="primary">100638269</name>
</gene>
<proteinExistence type="predicted"/>
<dbReference type="SUPFAM" id="SSF52047">
    <property type="entry name" value="RNI-like"/>
    <property type="match status" value="1"/>
</dbReference>
<evidence type="ECO:0000259" key="1">
    <source>
        <dbReference type="Pfam" id="PF12937"/>
    </source>
</evidence>
<dbReference type="PROSITE" id="PS51450">
    <property type="entry name" value="LRR"/>
    <property type="match status" value="1"/>
</dbReference>
<dbReference type="Proteomes" id="UP000007879">
    <property type="component" value="Unassembled WGS sequence"/>
</dbReference>
<name>A0A1X7U9D6_AMPQE</name>
<dbReference type="PANTHER" id="PTHR38926:SF5">
    <property type="entry name" value="F-BOX AND LEUCINE-RICH REPEAT PROTEIN 6"/>
    <property type="match status" value="1"/>
</dbReference>
<reference evidence="2" key="2">
    <citation type="submission" date="2017-05" db="UniProtKB">
        <authorList>
            <consortium name="EnsemblMetazoa"/>
        </authorList>
    </citation>
    <scope>IDENTIFICATION</scope>
</reference>
<dbReference type="Pfam" id="PF12937">
    <property type="entry name" value="F-box-like"/>
    <property type="match status" value="1"/>
</dbReference>
<dbReference type="InterPro" id="IPR032675">
    <property type="entry name" value="LRR_dom_sf"/>
</dbReference>
<feature type="domain" description="F-box" evidence="1">
    <location>
        <begin position="45"/>
        <end position="86"/>
    </location>
</feature>
<dbReference type="InParanoid" id="A0A1X7U9D6"/>
<dbReference type="InterPro" id="IPR001810">
    <property type="entry name" value="F-box_dom"/>
</dbReference>
<dbReference type="EnsemblMetazoa" id="Aqu2.1.24268_001">
    <property type="protein sequence ID" value="Aqu2.1.24268_001"/>
    <property type="gene ID" value="Aqu2.1.24268"/>
</dbReference>
<dbReference type="EnsemblMetazoa" id="XM_019999916.1">
    <property type="protein sequence ID" value="XP_019855475.1"/>
    <property type="gene ID" value="LOC100638269"/>
</dbReference>
<accession>A0A1X7U9D6</accession>
<organism evidence="2">
    <name type="scientific">Amphimedon queenslandica</name>
    <name type="common">Sponge</name>
    <dbReference type="NCBI Taxonomy" id="400682"/>
    <lineage>
        <taxon>Eukaryota</taxon>
        <taxon>Metazoa</taxon>
        <taxon>Porifera</taxon>
        <taxon>Demospongiae</taxon>
        <taxon>Heteroscleromorpha</taxon>
        <taxon>Haplosclerida</taxon>
        <taxon>Niphatidae</taxon>
        <taxon>Amphimedon</taxon>
    </lineage>
</organism>
<dbReference type="AlphaFoldDB" id="A0A1X7U9D6"/>
<dbReference type="Gene3D" id="3.80.10.10">
    <property type="entry name" value="Ribonuclease Inhibitor"/>
    <property type="match status" value="2"/>
</dbReference>
<evidence type="ECO:0000313" key="2">
    <source>
        <dbReference type="EnsemblMetazoa" id="Aqu2.1.24268_001"/>
    </source>
</evidence>
<dbReference type="PANTHER" id="PTHR38926">
    <property type="entry name" value="F-BOX DOMAIN CONTAINING PROTEIN, EXPRESSED"/>
    <property type="match status" value="1"/>
</dbReference>
<dbReference type="EnsemblMetazoa" id="XM_019999915.1">
    <property type="protein sequence ID" value="XP_019855474.1"/>
    <property type="gene ID" value="LOC100638269"/>
</dbReference>
<dbReference type="SUPFAM" id="SSF81383">
    <property type="entry name" value="F-box domain"/>
    <property type="match status" value="1"/>
</dbReference>
<dbReference type="Gene3D" id="1.20.1280.50">
    <property type="match status" value="1"/>
</dbReference>
<dbReference type="InterPro" id="IPR036047">
    <property type="entry name" value="F-box-like_dom_sf"/>
</dbReference>
<sequence>MSREKRARFSASFRSQPSLLALAKERQQKQQEQVSLSSLHSLARWSELPLELVVTIAAFLPARERPRIYLVCRRWSEAAHVPSLWSSNWMTLKPNLFKLPPHFWEVMRSRFLHKVKLQGYTLSDQNRLGSDLLLLSSTALHLTALHIDCGGKLDSKIFKHVLNFKNLTELKLDFLKCLYTSTSIEIMGHLVLKDLPHLESLSLVGVVDIAHFDDTRFLSHPTLSLLSLDTCGSLKAVTTNNLISHFPQLKKLVIKNCVFYYSFIAEEKTPRNLAPCLKDVSLIRTSFNGSWCKFPSWFRGLESLNLFFCKQEHVQLSNVLSQLTNLTSINLAGNFCSNETLKYISSPFLKSLDLSYNQDVSIEGLYYLSSVARDTLKELSLSHCSRLVSKREEAREILPQLFPNLEKMNLSGWNLASYKIKTLLLQCPHLLQLHCDNNSKEDHTFHSNHFNSTSQTKIYCS</sequence>
<protein>
    <recommendedName>
        <fullName evidence="1">F-box domain-containing protein</fullName>
    </recommendedName>
</protein>
<reference evidence="3" key="1">
    <citation type="journal article" date="2010" name="Nature">
        <title>The Amphimedon queenslandica genome and the evolution of animal complexity.</title>
        <authorList>
            <person name="Srivastava M."/>
            <person name="Simakov O."/>
            <person name="Chapman J."/>
            <person name="Fahey B."/>
            <person name="Gauthier M.E."/>
            <person name="Mitros T."/>
            <person name="Richards G.S."/>
            <person name="Conaco C."/>
            <person name="Dacre M."/>
            <person name="Hellsten U."/>
            <person name="Larroux C."/>
            <person name="Putnam N.H."/>
            <person name="Stanke M."/>
            <person name="Adamska M."/>
            <person name="Darling A."/>
            <person name="Degnan S.M."/>
            <person name="Oakley T.H."/>
            <person name="Plachetzki D.C."/>
            <person name="Zhai Y."/>
            <person name="Adamski M."/>
            <person name="Calcino A."/>
            <person name="Cummins S.F."/>
            <person name="Goodstein D.M."/>
            <person name="Harris C."/>
            <person name="Jackson D.J."/>
            <person name="Leys S.P."/>
            <person name="Shu S."/>
            <person name="Woodcroft B.J."/>
            <person name="Vervoort M."/>
            <person name="Kosik K.S."/>
            <person name="Manning G."/>
            <person name="Degnan B.M."/>
            <person name="Rokhsar D.S."/>
        </authorList>
    </citation>
    <scope>NUCLEOTIDE SEQUENCE [LARGE SCALE GENOMIC DNA]</scope>
</reference>